<evidence type="ECO:0000259" key="4">
    <source>
        <dbReference type="PROSITE" id="PS51212"/>
    </source>
</evidence>
<feature type="chain" id="PRO_5045629996" evidence="2">
    <location>
        <begin position="21"/>
        <end position="583"/>
    </location>
</feature>
<dbReference type="Gene3D" id="2.20.100.10">
    <property type="entry name" value="Thrombospondin type-1 (TSP1) repeat"/>
    <property type="match status" value="1"/>
</dbReference>
<keyword evidence="2" id="KW-0732">Signal</keyword>
<keyword evidence="5" id="KW-1185">Reference proteome</keyword>
<evidence type="ECO:0000313" key="6">
    <source>
        <dbReference type="RefSeq" id="XP_002730977.1"/>
    </source>
</evidence>
<dbReference type="PANTHER" id="PTHR22801">
    <property type="entry name" value="LITHOSTATHINE"/>
    <property type="match status" value="1"/>
</dbReference>
<dbReference type="SMART" id="SM00209">
    <property type="entry name" value="TSP1"/>
    <property type="match status" value="1"/>
</dbReference>
<dbReference type="SUPFAM" id="SSF56436">
    <property type="entry name" value="C-type lectin-like"/>
    <property type="match status" value="3"/>
</dbReference>
<dbReference type="PROSITE" id="PS00615">
    <property type="entry name" value="C_TYPE_LECTIN_1"/>
    <property type="match status" value="2"/>
</dbReference>
<dbReference type="InterPro" id="IPR002889">
    <property type="entry name" value="WSC_carb-bd"/>
</dbReference>
<dbReference type="CDD" id="cd00037">
    <property type="entry name" value="CLECT"/>
    <property type="match status" value="2"/>
</dbReference>
<evidence type="ECO:0000256" key="2">
    <source>
        <dbReference type="SAM" id="SignalP"/>
    </source>
</evidence>
<feature type="domain" description="WSC" evidence="4">
    <location>
        <begin position="75"/>
        <end position="170"/>
    </location>
</feature>
<protein>
    <submittedName>
        <fullName evidence="6">Macrophage mannose receptor 1-like</fullName>
    </submittedName>
</protein>
<feature type="domain" description="C-type lectin" evidence="3">
    <location>
        <begin position="186"/>
        <end position="306"/>
    </location>
</feature>
<reference evidence="6" key="1">
    <citation type="submission" date="2025-08" db="UniProtKB">
        <authorList>
            <consortium name="RefSeq"/>
        </authorList>
    </citation>
    <scope>IDENTIFICATION</scope>
    <source>
        <tissue evidence="6">Testes</tissue>
    </source>
</reference>
<dbReference type="InterPro" id="IPR016187">
    <property type="entry name" value="CTDL_fold"/>
</dbReference>
<dbReference type="PROSITE" id="PS51212">
    <property type="entry name" value="WSC"/>
    <property type="match status" value="1"/>
</dbReference>
<dbReference type="SMART" id="SM00321">
    <property type="entry name" value="WSC"/>
    <property type="match status" value="1"/>
</dbReference>
<dbReference type="PANTHER" id="PTHR22801:SF63">
    <property type="entry name" value="C-TYPE LECTIN DOMAIN-CONTAINING PROTEIN"/>
    <property type="match status" value="1"/>
</dbReference>
<dbReference type="Gene3D" id="3.10.100.10">
    <property type="entry name" value="Mannose-Binding Protein A, subunit A"/>
    <property type="match status" value="3"/>
</dbReference>
<dbReference type="InterPro" id="IPR050801">
    <property type="entry name" value="Ca-Dep_Lectins_ImmuneDev"/>
</dbReference>
<dbReference type="InterPro" id="IPR001304">
    <property type="entry name" value="C-type_lectin-like"/>
</dbReference>
<sequence>MRISVIHIFYVWILVTYTVAQDSDGWGEWGDWSVCSAECNVGLSHRTRTCIAATCAGDATEEVQCNSQPCQIDTDSPDVGCYVDTTVRDLRHAELVDNATAMTREACIDACSASGFFYAAVQKGKFCFCGNSYGRYGKALSDEECMANPCTKDGAPLCGGNLRNSIFSTEIPIPPRVECPNGGLQYGDDCFILSTTAKPWIDAQRDCANMGGYLARINDAATQAFIELTITRENKHQSYTFGLNDISSEGLYSFADGAETPLAFDNFNDGEPSDTANSVNCAELKETASYEWNDVGCGGDKAYICQTPLVSDQDVTCGVHSEGVLYNSKCYILVENELSFDDAVSDCAMRRGMLASITDKETQMFLYKHILRSTSTLDWYFGLNDKFTEGVYLFRDGTALNRNVFNRFAYQKPDEDTATHDCIVLDAGENYLWDDASCSVLRPYICETDTSPQSICSPEWHEYNGHCYLLNDKGTNNTDSVKACTYDGKEHLLKLDSVDELNFITATYPVTHVWLGMQYYPDEDVYKWFDGSDLDATLDIWDIGEPDNDVTQICTFIHKTTGLVRDQACSTSYIKTVCEMIPL</sequence>
<accession>A0ABM0GJ44</accession>
<dbReference type="RefSeq" id="XP_002730977.1">
    <property type="nucleotide sequence ID" value="XM_002730931.2"/>
</dbReference>
<proteinExistence type="predicted"/>
<gene>
    <name evidence="6" type="primary">LOC100378649</name>
</gene>
<evidence type="ECO:0000256" key="1">
    <source>
        <dbReference type="ARBA" id="ARBA00023157"/>
    </source>
</evidence>
<evidence type="ECO:0000313" key="5">
    <source>
        <dbReference type="Proteomes" id="UP000694865"/>
    </source>
</evidence>
<dbReference type="GeneID" id="100378649"/>
<dbReference type="Pfam" id="PF01822">
    <property type="entry name" value="WSC"/>
    <property type="match status" value="1"/>
</dbReference>
<dbReference type="PROSITE" id="PS50041">
    <property type="entry name" value="C_TYPE_LECTIN_2"/>
    <property type="match status" value="3"/>
</dbReference>
<evidence type="ECO:0000259" key="3">
    <source>
        <dbReference type="PROSITE" id="PS50041"/>
    </source>
</evidence>
<feature type="signal peptide" evidence="2">
    <location>
        <begin position="1"/>
        <end position="20"/>
    </location>
</feature>
<dbReference type="SUPFAM" id="SSF82895">
    <property type="entry name" value="TSP-1 type 1 repeat"/>
    <property type="match status" value="1"/>
</dbReference>
<dbReference type="SMART" id="SM00034">
    <property type="entry name" value="CLECT"/>
    <property type="match status" value="3"/>
</dbReference>
<dbReference type="InterPro" id="IPR036383">
    <property type="entry name" value="TSP1_rpt_sf"/>
</dbReference>
<name>A0ABM0GJ44_SACKO</name>
<organism evidence="5 6">
    <name type="scientific">Saccoglossus kowalevskii</name>
    <name type="common">Acorn worm</name>
    <dbReference type="NCBI Taxonomy" id="10224"/>
    <lineage>
        <taxon>Eukaryota</taxon>
        <taxon>Metazoa</taxon>
        <taxon>Hemichordata</taxon>
        <taxon>Enteropneusta</taxon>
        <taxon>Harrimaniidae</taxon>
        <taxon>Saccoglossus</taxon>
    </lineage>
</organism>
<feature type="domain" description="C-type lectin" evidence="3">
    <location>
        <begin position="463"/>
        <end position="570"/>
    </location>
</feature>
<dbReference type="Proteomes" id="UP000694865">
    <property type="component" value="Unplaced"/>
</dbReference>
<keyword evidence="1" id="KW-1015">Disulfide bond</keyword>
<dbReference type="InterPro" id="IPR000884">
    <property type="entry name" value="TSP1_rpt"/>
</dbReference>
<feature type="domain" description="C-type lectin" evidence="3">
    <location>
        <begin position="326"/>
        <end position="447"/>
    </location>
</feature>
<dbReference type="Pfam" id="PF00059">
    <property type="entry name" value="Lectin_C"/>
    <property type="match status" value="3"/>
</dbReference>
<dbReference type="InterPro" id="IPR016186">
    <property type="entry name" value="C-type_lectin-like/link_sf"/>
</dbReference>
<dbReference type="InterPro" id="IPR018378">
    <property type="entry name" value="C-type_lectin_CS"/>
</dbReference>
<dbReference type="PROSITE" id="PS50092">
    <property type="entry name" value="TSP1"/>
    <property type="match status" value="1"/>
</dbReference>
<dbReference type="Pfam" id="PF00090">
    <property type="entry name" value="TSP_1"/>
    <property type="match status" value="1"/>
</dbReference>